<accession>A0ABU8S0V6</accession>
<sequence>MSGVFAGVRVIELAQYVYVPGAGVMLADQGAEVIKIEAIEGDPYRTLRIAGGSRNLGKVNIAMEQNNRNKKSVALDLKSEEGREALLKLVETADVFLTSLRPKALRGLRLEVEDLRARNPRLIYARGNGLGFRGAEADRPGFDASAFWARGGACFAFTRPGQQPTSPRPAYGDHTGSMAIAFGIAGALFKRAQTGEALVVENSLLSTAAWVLSGDITAAQIPGYVTHQATPIKVPLKYAYATRDGRMVQFMVLNPEPAWPGFCEAIGLPEIVDDPRFATEEARNANADVLIPLIQEKFGARDYAEWKPILSGLDAPSELISSIDDVINDPQVHANAMIQTMTVEDREINVVAGPTAFDGAPVSGRLDPAPALGAHTEALLREVGYGEAEIADLRARSVAR</sequence>
<evidence type="ECO:0000313" key="1">
    <source>
        <dbReference type="EMBL" id="MEJ5978986.1"/>
    </source>
</evidence>
<comment type="caution">
    <text evidence="1">The sequence shown here is derived from an EMBL/GenBank/DDBJ whole genome shotgun (WGS) entry which is preliminary data.</text>
</comment>
<keyword evidence="2" id="KW-1185">Reference proteome</keyword>
<organism evidence="1 2">
    <name type="scientific">Novosphingobium anseongense</name>
    <dbReference type="NCBI Taxonomy" id="3133436"/>
    <lineage>
        <taxon>Bacteria</taxon>
        <taxon>Pseudomonadati</taxon>
        <taxon>Pseudomonadota</taxon>
        <taxon>Alphaproteobacteria</taxon>
        <taxon>Sphingomonadales</taxon>
        <taxon>Sphingomonadaceae</taxon>
        <taxon>Novosphingobium</taxon>
    </lineage>
</organism>
<dbReference type="GO" id="GO:0016740">
    <property type="term" value="F:transferase activity"/>
    <property type="evidence" value="ECO:0007669"/>
    <property type="project" value="UniProtKB-KW"/>
</dbReference>
<dbReference type="InterPro" id="IPR044855">
    <property type="entry name" value="CoA-Trfase_III_dom3_sf"/>
</dbReference>
<dbReference type="Proteomes" id="UP001361239">
    <property type="component" value="Unassembled WGS sequence"/>
</dbReference>
<dbReference type="EC" id="2.8.3.-" evidence="1"/>
<dbReference type="Gene3D" id="3.40.50.10540">
    <property type="entry name" value="Crotonobetainyl-coa:carnitine coa-transferase, domain 1"/>
    <property type="match status" value="1"/>
</dbReference>
<dbReference type="SUPFAM" id="SSF89796">
    <property type="entry name" value="CoA-transferase family III (CaiB/BaiF)"/>
    <property type="match status" value="1"/>
</dbReference>
<protein>
    <submittedName>
        <fullName evidence="1">CoA transferase</fullName>
        <ecNumber evidence="1">2.8.3.-</ecNumber>
    </submittedName>
</protein>
<dbReference type="RefSeq" id="WP_339588930.1">
    <property type="nucleotide sequence ID" value="NZ_JBBHJZ010000005.1"/>
</dbReference>
<dbReference type="Gene3D" id="3.30.1540.10">
    <property type="entry name" value="formyl-coa transferase, domain 3"/>
    <property type="match status" value="1"/>
</dbReference>
<dbReference type="InterPro" id="IPR050509">
    <property type="entry name" value="CoA-transferase_III"/>
</dbReference>
<dbReference type="EMBL" id="JBBHJZ010000005">
    <property type="protein sequence ID" value="MEJ5978986.1"/>
    <property type="molecule type" value="Genomic_DNA"/>
</dbReference>
<dbReference type="InterPro" id="IPR023606">
    <property type="entry name" value="CoA-Trfase_III_dom_1_sf"/>
</dbReference>
<proteinExistence type="predicted"/>
<reference evidence="1 2" key="1">
    <citation type="submission" date="2024-03" db="EMBL/GenBank/DDBJ databases">
        <authorList>
            <person name="Jo J.-H."/>
        </authorList>
    </citation>
    <scope>NUCLEOTIDE SEQUENCE [LARGE SCALE GENOMIC DNA]</scope>
    <source>
        <strain evidence="1 2">PS1R-30</strain>
    </source>
</reference>
<name>A0ABU8S0V6_9SPHN</name>
<dbReference type="InterPro" id="IPR003673">
    <property type="entry name" value="CoA-Trfase_fam_III"/>
</dbReference>
<gene>
    <name evidence="1" type="ORF">WG901_20200</name>
</gene>
<keyword evidence="1" id="KW-0808">Transferase</keyword>
<dbReference type="Pfam" id="PF02515">
    <property type="entry name" value="CoA_transf_3"/>
    <property type="match status" value="1"/>
</dbReference>
<evidence type="ECO:0000313" key="2">
    <source>
        <dbReference type="Proteomes" id="UP001361239"/>
    </source>
</evidence>
<dbReference type="PANTHER" id="PTHR48228">
    <property type="entry name" value="SUCCINYL-COA--D-CITRAMALATE COA-TRANSFERASE"/>
    <property type="match status" value="1"/>
</dbReference>
<dbReference type="PANTHER" id="PTHR48228:SF2">
    <property type="entry name" value="E-CINNAMOYL-COA:R-PHENYLLACTATE COA TRANSFERASE LARGE SUBUNIT"/>
    <property type="match status" value="1"/>
</dbReference>